<dbReference type="Pfam" id="PF00431">
    <property type="entry name" value="CUB"/>
    <property type="match status" value="2"/>
</dbReference>
<dbReference type="InterPro" id="IPR018114">
    <property type="entry name" value="TRYPSIN_HIS"/>
</dbReference>
<comment type="caution">
    <text evidence="4">Lacks conserved residue(s) required for the propagation of feature annotation.</text>
</comment>
<dbReference type="PROSITE" id="PS50240">
    <property type="entry name" value="TRYPSIN_DOM"/>
    <property type="match status" value="2"/>
</dbReference>
<feature type="disulfide bond" evidence="5">
    <location>
        <begin position="162"/>
        <end position="177"/>
    </location>
</feature>
<evidence type="ECO:0000256" key="6">
    <source>
        <dbReference type="RuleBase" id="RU363034"/>
    </source>
</evidence>
<gene>
    <name evidence="12" type="ORF">CVLEPA_LOCUS10406</name>
</gene>
<dbReference type="EMBL" id="CAWYQH010000068">
    <property type="protein sequence ID" value="CAK8680120.1"/>
    <property type="molecule type" value="Genomic_DNA"/>
</dbReference>
<dbReference type="SMART" id="SM00020">
    <property type="entry name" value="Tryp_SPc"/>
    <property type="match status" value="2"/>
</dbReference>
<evidence type="ECO:0000256" key="5">
    <source>
        <dbReference type="PROSITE-ProRule" id="PRU00124"/>
    </source>
</evidence>
<evidence type="ECO:0000313" key="12">
    <source>
        <dbReference type="EMBL" id="CAK8680120.1"/>
    </source>
</evidence>
<protein>
    <submittedName>
        <fullName evidence="12">Uncharacterized protein</fullName>
    </submittedName>
</protein>
<dbReference type="PANTHER" id="PTHR24252:SF7">
    <property type="entry name" value="HYALIN"/>
    <property type="match status" value="1"/>
</dbReference>
<dbReference type="CDD" id="cd00112">
    <property type="entry name" value="LDLa"/>
    <property type="match status" value="2"/>
</dbReference>
<dbReference type="InterPro" id="IPR033116">
    <property type="entry name" value="TRYPSIN_SER"/>
</dbReference>
<keyword evidence="9" id="KW-0732">Signal</keyword>
<evidence type="ECO:0000259" key="11">
    <source>
        <dbReference type="PROSITE" id="PS50240"/>
    </source>
</evidence>
<dbReference type="InterPro" id="IPR001314">
    <property type="entry name" value="Peptidase_S1A"/>
</dbReference>
<dbReference type="PANTHER" id="PTHR24252">
    <property type="entry name" value="ACROSIN-RELATED"/>
    <property type="match status" value="1"/>
</dbReference>
<feature type="domain" description="Peptidase S1" evidence="11">
    <location>
        <begin position="634"/>
        <end position="873"/>
    </location>
</feature>
<keyword evidence="2 6" id="KW-0720">Serine protease</keyword>
<dbReference type="PROSITE" id="PS01209">
    <property type="entry name" value="LDLRA_1"/>
    <property type="match status" value="2"/>
</dbReference>
<dbReference type="InterPro" id="IPR035914">
    <property type="entry name" value="Sperma_CUB_dom_sf"/>
</dbReference>
<evidence type="ECO:0000256" key="3">
    <source>
        <dbReference type="ARBA" id="ARBA00023157"/>
    </source>
</evidence>
<dbReference type="Gene3D" id="2.60.120.290">
    <property type="entry name" value="Spermadhesin, CUB domain"/>
    <property type="match status" value="2"/>
</dbReference>
<dbReference type="InterPro" id="IPR009003">
    <property type="entry name" value="Peptidase_S1_PA"/>
</dbReference>
<feature type="disulfide bond" evidence="5">
    <location>
        <begin position="582"/>
        <end position="600"/>
    </location>
</feature>
<dbReference type="Gene3D" id="2.40.10.10">
    <property type="entry name" value="Trypsin-like serine proteases"/>
    <property type="match status" value="2"/>
</dbReference>
<evidence type="ECO:0000256" key="7">
    <source>
        <dbReference type="SAM" id="MobiDB-lite"/>
    </source>
</evidence>
<evidence type="ECO:0000256" key="1">
    <source>
        <dbReference type="ARBA" id="ARBA00022670"/>
    </source>
</evidence>
<dbReference type="SMART" id="SM00042">
    <property type="entry name" value="CUB"/>
    <property type="match status" value="2"/>
</dbReference>
<evidence type="ECO:0000256" key="9">
    <source>
        <dbReference type="SAM" id="SignalP"/>
    </source>
</evidence>
<dbReference type="CDD" id="cd00190">
    <property type="entry name" value="Tryp_SPc"/>
    <property type="match status" value="2"/>
</dbReference>
<keyword evidence="13" id="KW-1185">Reference proteome</keyword>
<dbReference type="CDD" id="cd00041">
    <property type="entry name" value="CUB"/>
    <property type="match status" value="2"/>
</dbReference>
<feature type="transmembrane region" description="Helical" evidence="8">
    <location>
        <begin position="1002"/>
        <end position="1022"/>
    </location>
</feature>
<dbReference type="SUPFAM" id="SSF49854">
    <property type="entry name" value="Spermadhesin, CUB domain"/>
    <property type="match status" value="2"/>
</dbReference>
<feature type="domain" description="CUB" evidence="10">
    <location>
        <begin position="461"/>
        <end position="572"/>
    </location>
</feature>
<feature type="disulfide bond" evidence="5">
    <location>
        <begin position="143"/>
        <end position="155"/>
    </location>
</feature>
<feature type="region of interest" description="Disordered" evidence="7">
    <location>
        <begin position="880"/>
        <end position="903"/>
    </location>
</feature>
<evidence type="ECO:0000256" key="4">
    <source>
        <dbReference type="PROSITE-ProRule" id="PRU00059"/>
    </source>
</evidence>
<keyword evidence="3 5" id="KW-1015">Disulfide bond</keyword>
<dbReference type="InterPro" id="IPR023415">
    <property type="entry name" value="LDLR_class-A_CS"/>
</dbReference>
<feature type="chain" id="PRO_5046726823" evidence="9">
    <location>
        <begin position="22"/>
        <end position="1023"/>
    </location>
</feature>
<feature type="disulfide bond" evidence="5">
    <location>
        <begin position="594"/>
        <end position="609"/>
    </location>
</feature>
<dbReference type="SMART" id="SM00192">
    <property type="entry name" value="LDLa"/>
    <property type="match status" value="2"/>
</dbReference>
<evidence type="ECO:0000256" key="8">
    <source>
        <dbReference type="SAM" id="Phobius"/>
    </source>
</evidence>
<dbReference type="SUPFAM" id="SSF57424">
    <property type="entry name" value="LDL receptor-like module"/>
    <property type="match status" value="2"/>
</dbReference>
<dbReference type="Pfam" id="PF00089">
    <property type="entry name" value="Trypsin"/>
    <property type="match status" value="2"/>
</dbReference>
<accession>A0ABP0FKC8</accession>
<dbReference type="PROSITE" id="PS00134">
    <property type="entry name" value="TRYPSIN_HIS"/>
    <property type="match status" value="2"/>
</dbReference>
<dbReference type="InterPro" id="IPR000859">
    <property type="entry name" value="CUB_dom"/>
</dbReference>
<feature type="signal peptide" evidence="9">
    <location>
        <begin position="1"/>
        <end position="21"/>
    </location>
</feature>
<feature type="disulfide bond" evidence="5">
    <location>
        <begin position="150"/>
        <end position="168"/>
    </location>
</feature>
<dbReference type="PROSITE" id="PS50068">
    <property type="entry name" value="LDLRA_2"/>
    <property type="match status" value="2"/>
</dbReference>
<reference evidence="12 13" key="1">
    <citation type="submission" date="2024-02" db="EMBL/GenBank/DDBJ databases">
        <authorList>
            <person name="Daric V."/>
            <person name="Darras S."/>
        </authorList>
    </citation>
    <scope>NUCLEOTIDE SEQUENCE [LARGE SCALE GENOMIC DNA]</scope>
</reference>
<dbReference type="Proteomes" id="UP001642483">
    <property type="component" value="Unassembled WGS sequence"/>
</dbReference>
<feature type="disulfide bond" evidence="5">
    <location>
        <begin position="575"/>
        <end position="587"/>
    </location>
</feature>
<dbReference type="PROSITE" id="PS01180">
    <property type="entry name" value="CUB"/>
    <property type="match status" value="2"/>
</dbReference>
<feature type="domain" description="Peptidase S1" evidence="11">
    <location>
        <begin position="202"/>
        <end position="444"/>
    </location>
</feature>
<keyword evidence="1 6" id="KW-0645">Protease</keyword>
<dbReference type="PROSITE" id="PS00135">
    <property type="entry name" value="TRYPSIN_SER"/>
    <property type="match status" value="2"/>
</dbReference>
<dbReference type="PRINTS" id="PR00722">
    <property type="entry name" value="CHYMOTRYPSIN"/>
</dbReference>
<dbReference type="InterPro" id="IPR043504">
    <property type="entry name" value="Peptidase_S1_PA_chymotrypsin"/>
</dbReference>
<evidence type="ECO:0000256" key="2">
    <source>
        <dbReference type="ARBA" id="ARBA00022825"/>
    </source>
</evidence>
<evidence type="ECO:0000259" key="10">
    <source>
        <dbReference type="PROSITE" id="PS01180"/>
    </source>
</evidence>
<evidence type="ECO:0000313" key="13">
    <source>
        <dbReference type="Proteomes" id="UP001642483"/>
    </source>
</evidence>
<proteinExistence type="predicted"/>
<name>A0ABP0FKC8_CLALP</name>
<dbReference type="Pfam" id="PF00057">
    <property type="entry name" value="Ldl_recept_a"/>
    <property type="match status" value="2"/>
</dbReference>
<dbReference type="InterPro" id="IPR036055">
    <property type="entry name" value="LDL_receptor-like_sf"/>
</dbReference>
<feature type="domain" description="CUB" evidence="10">
    <location>
        <begin position="28"/>
        <end position="140"/>
    </location>
</feature>
<dbReference type="Gene3D" id="4.10.400.10">
    <property type="entry name" value="Low-density Lipoprotein Receptor"/>
    <property type="match status" value="2"/>
</dbReference>
<organism evidence="12 13">
    <name type="scientific">Clavelina lepadiformis</name>
    <name type="common">Light-bulb sea squirt</name>
    <name type="synonym">Ascidia lepadiformis</name>
    <dbReference type="NCBI Taxonomy" id="159417"/>
    <lineage>
        <taxon>Eukaryota</taxon>
        <taxon>Metazoa</taxon>
        <taxon>Chordata</taxon>
        <taxon>Tunicata</taxon>
        <taxon>Ascidiacea</taxon>
        <taxon>Aplousobranchia</taxon>
        <taxon>Clavelinidae</taxon>
        <taxon>Clavelina</taxon>
    </lineage>
</organism>
<comment type="caution">
    <text evidence="12">The sequence shown here is derived from an EMBL/GenBank/DDBJ whole genome shotgun (WGS) entry which is preliminary data.</text>
</comment>
<sequence length="1023" mass="111894">MSAKIVAFYVVFCLCFRNCKFQHSDVACASYAIITEDNGSISSPNYPDDYNNNLNCNWTIVAPPEKLIEVKFIDFQLEACYDNLADSVTIYDGDEQYTGAPFCGTNKPIDFESSTSRVIVVFTSDVSITTKGFLTQWTFKDRCQADQYRCWNGLCIPASQQCNGVNNCADDSDEIECARPSSNSNECGKQDIKPEFTWSPRIIGGNKAVNGSWPWQAMLVDASDKRSFCGGSIIDERFVLTAAHCVQNLFGPASLIVYLGRHSYQDYDEGESFVVESITMHPAYDENNLQNDIALLKLQDAISFTTSMKKVCYPTSNDTSIDPSAGKTCIVTGWGNISPAEGSFVAPETLYQARVPIVDLDRCRDLYSSSHQVIESQVCAGFVDVGSVDTCQGDSGGPLVCLIDESTWFQIGITSFGIGCAQPGYPGVYTRLSSFAQWIEEVIASNGSYVGGGGSVDAACLGGTILTQGHGTLSSPNYPDFYDNDLSCTWTIQAPSNMSIEIQFTDFELESCNFNVFDYLVIYDGGIQYTGVRFCGTFKPNDFESTSNQVRIQFYSDGGLQTKGFLLNWQFVDACSSNEFRCWNGSCISGTQHCDGIRHCFDDSDEIECAQDSSALEECGKQDISPHFTWNPRIIGGNEAAKGSWPWLAMLVDAVFEISFCGGSIIDERFILTAAHCVEATRISDILVYVGRHNYDDGGELHDVASITIHPDYNSSSLENDIALIKVHGDIIYTSEARPICYSSASQSSTTDPPAGTTCVIMGWGNISPTLNFISPHSLHQARVPIVDTDVCANLYSGFGFVDESHVCAGFVSQGGVDSCQGDSGGPLICLVDEKTWYQIGITSFGNGCALPNYPGVYTRVSFFSNWIDEVILSKSEIPSTSTATPTTASPGDSSTISTGSSSTTDITTYNRLLCYQCDGRASERNNCSDENFDGTHLKYCPLGSEYCKITTAYTISPREALWVIRSCSDTFEEKYCYFQEQAEICTELCSTDGCNGSRRVASARAALLLLLGFVFAIFLSLY</sequence>
<keyword evidence="8" id="KW-0812">Transmembrane</keyword>
<keyword evidence="8" id="KW-1133">Transmembrane helix</keyword>
<dbReference type="InterPro" id="IPR002172">
    <property type="entry name" value="LDrepeatLR_classA_rpt"/>
</dbReference>
<dbReference type="SUPFAM" id="SSF50494">
    <property type="entry name" value="Trypsin-like serine proteases"/>
    <property type="match status" value="2"/>
</dbReference>
<dbReference type="InterPro" id="IPR001254">
    <property type="entry name" value="Trypsin_dom"/>
</dbReference>
<keyword evidence="6" id="KW-0378">Hydrolase</keyword>
<keyword evidence="8" id="KW-0472">Membrane</keyword>